<dbReference type="Gene3D" id="1.10.238.10">
    <property type="entry name" value="EF-hand"/>
    <property type="match status" value="1"/>
</dbReference>
<feature type="domain" description="EF-hand" evidence="1">
    <location>
        <begin position="8"/>
        <end position="31"/>
    </location>
</feature>
<evidence type="ECO:0000313" key="3">
    <source>
        <dbReference type="Proteomes" id="UP000243686"/>
    </source>
</evidence>
<dbReference type="EMBL" id="KV907101">
    <property type="protein sequence ID" value="OON13800.1"/>
    <property type="molecule type" value="Genomic_DNA"/>
</dbReference>
<keyword evidence="3" id="KW-1185">Reference proteome</keyword>
<dbReference type="InterPro" id="IPR002048">
    <property type="entry name" value="EF_hand_dom"/>
</dbReference>
<dbReference type="SUPFAM" id="SSF47473">
    <property type="entry name" value="EF-hand"/>
    <property type="match status" value="1"/>
</dbReference>
<organism evidence="2 3">
    <name type="scientific">Opisthorchis viverrini</name>
    <name type="common">Southeast Asian liver fluke</name>
    <dbReference type="NCBI Taxonomy" id="6198"/>
    <lineage>
        <taxon>Eukaryota</taxon>
        <taxon>Metazoa</taxon>
        <taxon>Spiralia</taxon>
        <taxon>Lophotrochozoa</taxon>
        <taxon>Platyhelminthes</taxon>
        <taxon>Trematoda</taxon>
        <taxon>Digenea</taxon>
        <taxon>Opisthorchiida</taxon>
        <taxon>Opisthorchiata</taxon>
        <taxon>Opisthorchiidae</taxon>
        <taxon>Opisthorchis</taxon>
    </lineage>
</organism>
<dbReference type="Proteomes" id="UP000243686">
    <property type="component" value="Unassembled WGS sequence"/>
</dbReference>
<evidence type="ECO:0000313" key="2">
    <source>
        <dbReference type="EMBL" id="OON13800.1"/>
    </source>
</evidence>
<sequence>MTSFGEALTHDDIMEMIHEADKDGDGKVNFE</sequence>
<dbReference type="AlphaFoldDB" id="A0A1S8WH77"/>
<gene>
    <name evidence="2" type="ORF">X801_10417</name>
</gene>
<feature type="non-terminal residue" evidence="2">
    <location>
        <position position="31"/>
    </location>
</feature>
<name>A0A1S8WH77_OPIVI</name>
<evidence type="ECO:0000259" key="1">
    <source>
        <dbReference type="PROSITE" id="PS50222"/>
    </source>
</evidence>
<accession>A0A1S8WH77</accession>
<dbReference type="Pfam" id="PF00036">
    <property type="entry name" value="EF-hand_1"/>
    <property type="match status" value="1"/>
</dbReference>
<dbReference type="PROSITE" id="PS50222">
    <property type="entry name" value="EF_HAND_2"/>
    <property type="match status" value="1"/>
</dbReference>
<protein>
    <recommendedName>
        <fullName evidence="1">EF-hand domain-containing protein</fullName>
    </recommendedName>
</protein>
<dbReference type="InterPro" id="IPR011992">
    <property type="entry name" value="EF-hand-dom_pair"/>
</dbReference>
<dbReference type="GO" id="GO:0005509">
    <property type="term" value="F:calcium ion binding"/>
    <property type="evidence" value="ECO:0007669"/>
    <property type="project" value="InterPro"/>
</dbReference>
<proteinExistence type="predicted"/>
<reference evidence="2 3" key="1">
    <citation type="submission" date="2015-03" db="EMBL/GenBank/DDBJ databases">
        <title>Draft genome of the nematode, Opisthorchis viverrini.</title>
        <authorList>
            <person name="Mitreva M."/>
        </authorList>
    </citation>
    <scope>NUCLEOTIDE SEQUENCE [LARGE SCALE GENOMIC DNA]</scope>
    <source>
        <strain evidence="2">Khon Kaen</strain>
    </source>
</reference>